<dbReference type="NCBIfam" id="TIGR01167">
    <property type="entry name" value="LPXTG_anchor"/>
    <property type="match status" value="1"/>
</dbReference>
<gene>
    <name evidence="8" type="ORF">FC69_GL000907</name>
</gene>
<reference evidence="8 9" key="1">
    <citation type="journal article" date="2015" name="Genome Announc.">
        <title>Expanding the biotechnology potential of lactobacilli through comparative genomics of 213 strains and associated genera.</title>
        <authorList>
            <person name="Sun Z."/>
            <person name="Harris H.M."/>
            <person name="McCann A."/>
            <person name="Guo C."/>
            <person name="Argimon S."/>
            <person name="Zhang W."/>
            <person name="Yang X."/>
            <person name="Jeffery I.B."/>
            <person name="Cooney J.C."/>
            <person name="Kagawa T.F."/>
            <person name="Liu W."/>
            <person name="Song Y."/>
            <person name="Salvetti E."/>
            <person name="Wrobel A."/>
            <person name="Rasinkangas P."/>
            <person name="Parkhill J."/>
            <person name="Rea M.C."/>
            <person name="O'Sullivan O."/>
            <person name="Ritari J."/>
            <person name="Douillard F.P."/>
            <person name="Paul Ross R."/>
            <person name="Yang R."/>
            <person name="Briner A.E."/>
            <person name="Felis G.E."/>
            <person name="de Vos W.M."/>
            <person name="Barrangou R."/>
            <person name="Klaenhammer T.R."/>
            <person name="Caufield P.W."/>
            <person name="Cui Y."/>
            <person name="Zhang H."/>
            <person name="O'Toole P.W."/>
        </authorList>
    </citation>
    <scope>NUCLEOTIDE SEQUENCE [LARGE SCALE GENOMIC DNA]</scope>
    <source>
        <strain evidence="8 9">DSM 14340</strain>
    </source>
</reference>
<protein>
    <recommendedName>
        <fullName evidence="7">Gram-positive cocci surface proteins LPxTG domain-containing protein</fullName>
    </recommendedName>
</protein>
<dbReference type="InterPro" id="IPR019931">
    <property type="entry name" value="LPXTG_anchor"/>
</dbReference>
<feature type="domain" description="Gram-positive cocci surface proteins LPxTG" evidence="7">
    <location>
        <begin position="613"/>
        <end position="648"/>
    </location>
</feature>
<keyword evidence="4" id="KW-0572">Peptidoglycan-anchor</keyword>
<dbReference type="OrthoDB" id="9776685at2"/>
<name>A0A0R1S380_9LACO</name>
<keyword evidence="1" id="KW-0134">Cell wall</keyword>
<comment type="caution">
    <text evidence="8">The sequence shown here is derived from an EMBL/GenBank/DDBJ whole genome shotgun (WGS) entry which is preliminary data.</text>
</comment>
<dbReference type="PATRIC" id="fig|1423747.3.peg.927"/>
<dbReference type="eggNOG" id="COG1196">
    <property type="taxonomic scope" value="Bacteria"/>
</dbReference>
<dbReference type="STRING" id="1423747.FC69_GL000907"/>
<dbReference type="PROSITE" id="PS50847">
    <property type="entry name" value="GRAM_POS_ANCHORING"/>
    <property type="match status" value="1"/>
</dbReference>
<dbReference type="InterPro" id="IPR052920">
    <property type="entry name" value="DNA-binding_regulatory"/>
</dbReference>
<feature type="chain" id="PRO_5006410291" description="Gram-positive cocci surface proteins LPxTG domain-containing protein" evidence="6">
    <location>
        <begin position="29"/>
        <end position="648"/>
    </location>
</feature>
<dbReference type="SUPFAM" id="SSF53474">
    <property type="entry name" value="alpha/beta-Hydrolases"/>
    <property type="match status" value="1"/>
</dbReference>
<evidence type="ECO:0000256" key="2">
    <source>
        <dbReference type="ARBA" id="ARBA00022525"/>
    </source>
</evidence>
<dbReference type="PANTHER" id="PTHR43358:SF4">
    <property type="entry name" value="ALPHA_BETA HYDROLASE FOLD-1 DOMAIN-CONTAINING PROTEIN"/>
    <property type="match status" value="1"/>
</dbReference>
<dbReference type="Pfam" id="PF07554">
    <property type="entry name" value="FIVAR"/>
    <property type="match status" value="3"/>
</dbReference>
<keyword evidence="5" id="KW-0812">Transmembrane</keyword>
<keyword evidence="3 6" id="KW-0732">Signal</keyword>
<dbReference type="Pfam" id="PF12146">
    <property type="entry name" value="Hydrolase_4"/>
    <property type="match status" value="1"/>
</dbReference>
<evidence type="ECO:0000259" key="7">
    <source>
        <dbReference type="PROSITE" id="PS50847"/>
    </source>
</evidence>
<dbReference type="eggNOG" id="COG1073">
    <property type="taxonomic scope" value="Bacteria"/>
</dbReference>
<evidence type="ECO:0000256" key="1">
    <source>
        <dbReference type="ARBA" id="ARBA00022512"/>
    </source>
</evidence>
<evidence type="ECO:0000313" key="8">
    <source>
        <dbReference type="EMBL" id="KRL61258.1"/>
    </source>
</evidence>
<keyword evidence="5" id="KW-0472">Membrane</keyword>
<dbReference type="Pfam" id="PF00746">
    <property type="entry name" value="Gram_pos_anchor"/>
    <property type="match status" value="1"/>
</dbReference>
<feature type="transmembrane region" description="Helical" evidence="5">
    <location>
        <begin position="623"/>
        <end position="642"/>
    </location>
</feature>
<dbReference type="EMBL" id="AZEX01000024">
    <property type="protein sequence ID" value="KRL61258.1"/>
    <property type="molecule type" value="Genomic_DNA"/>
</dbReference>
<dbReference type="Gene3D" id="1.20.1270.70">
    <property type="entry name" value="Designed single chain three-helix bundle"/>
    <property type="match status" value="1"/>
</dbReference>
<keyword evidence="5" id="KW-1133">Transmembrane helix</keyword>
<feature type="signal peptide" evidence="6">
    <location>
        <begin position="1"/>
        <end position="28"/>
    </location>
</feature>
<keyword evidence="2" id="KW-0964">Secreted</keyword>
<dbReference type="Proteomes" id="UP000051264">
    <property type="component" value="Unassembled WGS sequence"/>
</dbReference>
<dbReference type="Gene3D" id="3.40.50.1820">
    <property type="entry name" value="alpha/beta hydrolase"/>
    <property type="match status" value="1"/>
</dbReference>
<evidence type="ECO:0000256" key="6">
    <source>
        <dbReference type="SAM" id="SignalP"/>
    </source>
</evidence>
<dbReference type="InterPro" id="IPR022742">
    <property type="entry name" value="Hydrolase_4"/>
</dbReference>
<evidence type="ECO:0000256" key="4">
    <source>
        <dbReference type="ARBA" id="ARBA00023088"/>
    </source>
</evidence>
<evidence type="ECO:0000256" key="5">
    <source>
        <dbReference type="SAM" id="Phobius"/>
    </source>
</evidence>
<dbReference type="RefSeq" id="WP_025083863.1">
    <property type="nucleotide sequence ID" value="NZ_AZEX01000024.1"/>
</dbReference>
<sequence>MKKYHWGMGIAILLMGVSLGTAPKSVQAATSTEIQQVIKSGKLANGNSRLDLGDINLGNLIDNSVPVEDFGNELYKVLFVRDSFSISSANSFRSDDLTDAPDYEAMQADHQWYDDNPDTQIITRQSEDGLTLSARYLQNGNSKKTVIVAHGYRGTSKDAAFWAKMYYDMGYNVLAPDARAHGASEGKTITFGWKEKQDYQGWIQQMIETTGQETDIVLQGVSMGAATVMMTGGEQLPDNVKAIVEDAGYTSLSDEIDYLLTELRPFGMFDDDETLEEIQGTERMQVALKIANDKLVQTAGMSIADVSTVNQVQKTTLPTLFIHGGNDTFVPTRMVDTLYDASSSLLKKKVVIPDATHGFSMAYDRATYYQEVTDFLIKTDKLELQTLIEKAKAVKPETDQHFTTSSEKQLQTELTKAQTVLANDQATQDEVDAAIKTLETALDGLVQVNPVALQAEITVAKKVAPKEGYTFTSETAAQLATKLTAAEQVLANLDASQVQVDQATTDLKVAVQGLKQVAIKTKVDTAELTALVNYADQLQNNRYTDASFSAVKSALGQAKVILANPDATQAQIDAAYGQLNQAIQGLVIVEKAAVKPSQPAVNQHKATDTKTKLPRTGENSGQSVLLVLIGSLLVGSTAIVFYRRRRHN</sequence>
<dbReference type="InterPro" id="IPR029058">
    <property type="entry name" value="AB_hydrolase_fold"/>
</dbReference>
<organism evidence="8 9">
    <name type="scientific">Latilactobacillus fuchuensis DSM 14340 = JCM 11249</name>
    <dbReference type="NCBI Taxonomy" id="1423747"/>
    <lineage>
        <taxon>Bacteria</taxon>
        <taxon>Bacillati</taxon>
        <taxon>Bacillota</taxon>
        <taxon>Bacilli</taxon>
        <taxon>Lactobacillales</taxon>
        <taxon>Lactobacillaceae</taxon>
        <taxon>Latilactobacillus</taxon>
    </lineage>
</organism>
<evidence type="ECO:0000256" key="3">
    <source>
        <dbReference type="ARBA" id="ARBA00022729"/>
    </source>
</evidence>
<accession>A0A0R1S380</accession>
<proteinExistence type="predicted"/>
<dbReference type="Gene3D" id="1.20.1270.90">
    <property type="entry name" value="AF1782-like"/>
    <property type="match status" value="2"/>
</dbReference>
<dbReference type="PANTHER" id="PTHR43358">
    <property type="entry name" value="ALPHA/BETA-HYDROLASE"/>
    <property type="match status" value="1"/>
</dbReference>
<dbReference type="AlphaFoldDB" id="A0A0R1S380"/>
<evidence type="ECO:0000313" key="9">
    <source>
        <dbReference type="Proteomes" id="UP000051264"/>
    </source>
</evidence>